<gene>
    <name evidence="1" type="ORF">EZS27_027537</name>
</gene>
<reference evidence="1" key="1">
    <citation type="submission" date="2019-03" db="EMBL/GenBank/DDBJ databases">
        <title>Single cell metagenomics reveals metabolic interactions within the superorganism composed of flagellate Streblomastix strix and complex community of Bacteroidetes bacteria on its surface.</title>
        <authorList>
            <person name="Treitli S.C."/>
            <person name="Kolisko M."/>
            <person name="Husnik F."/>
            <person name="Keeling P."/>
            <person name="Hampl V."/>
        </authorList>
    </citation>
    <scope>NUCLEOTIDE SEQUENCE</scope>
    <source>
        <strain evidence="1">STM</strain>
    </source>
</reference>
<comment type="caution">
    <text evidence="1">The sequence shown here is derived from an EMBL/GenBank/DDBJ whole genome shotgun (WGS) entry which is preliminary data.</text>
</comment>
<name>A0A5J4QM25_9ZZZZ</name>
<evidence type="ECO:0000313" key="1">
    <source>
        <dbReference type="EMBL" id="KAA6322977.1"/>
    </source>
</evidence>
<proteinExistence type="predicted"/>
<organism evidence="1">
    <name type="scientific">termite gut metagenome</name>
    <dbReference type="NCBI Taxonomy" id="433724"/>
    <lineage>
        <taxon>unclassified sequences</taxon>
        <taxon>metagenomes</taxon>
        <taxon>organismal metagenomes</taxon>
    </lineage>
</organism>
<sequence length="295" mass="33313">MKNLTRITLSQQDDSIMYVTDGKQIFQIESSQTERYSKPKPKRKILPTEARMAQRAQLSNLISTYRILSALIKEKAYPYKPKTQKAYNLFIKQNLGRIKIYLDKTEAEAKACVVAPYNLSMGSLMPIEIKAKADRMITSLRVPESFPITDTTTTGEVSLALINANEFICCNDSLTVIHLVQTFVAIEETIIPYIIPRLYEFIIKPTSQIPFYTLMPASLFRVNEGYIGTDSGIETGGMAYILSRKMENKADISTQSVVLTPDNVTYRKYSSEQQKQKVAISYGVAAPVFVDPKIF</sequence>
<dbReference type="AlphaFoldDB" id="A0A5J4QM25"/>
<dbReference type="EMBL" id="SNRY01002911">
    <property type="protein sequence ID" value="KAA6322977.1"/>
    <property type="molecule type" value="Genomic_DNA"/>
</dbReference>
<accession>A0A5J4QM25</accession>
<protein>
    <submittedName>
        <fullName evidence="1">Uncharacterized protein</fullName>
    </submittedName>
</protein>